<dbReference type="Pfam" id="PF00098">
    <property type="entry name" value="zf-CCHC"/>
    <property type="match status" value="1"/>
</dbReference>
<dbReference type="GO" id="GO:0008270">
    <property type="term" value="F:zinc ion binding"/>
    <property type="evidence" value="ECO:0007669"/>
    <property type="project" value="UniProtKB-KW"/>
</dbReference>
<feature type="non-terminal residue" evidence="3">
    <location>
        <position position="43"/>
    </location>
</feature>
<sequence length="43" mass="4849">MDRGTQGCQGRGKQVRRKLTCYNCMEEGHFANECGVQDSTCHN</sequence>
<dbReference type="EMBL" id="LXQA011448903">
    <property type="protein sequence ID" value="MCI97606.1"/>
    <property type="molecule type" value="Genomic_DNA"/>
</dbReference>
<organism evidence="3 4">
    <name type="scientific">Trifolium medium</name>
    <dbReference type="NCBI Taxonomy" id="97028"/>
    <lineage>
        <taxon>Eukaryota</taxon>
        <taxon>Viridiplantae</taxon>
        <taxon>Streptophyta</taxon>
        <taxon>Embryophyta</taxon>
        <taxon>Tracheophyta</taxon>
        <taxon>Spermatophyta</taxon>
        <taxon>Magnoliopsida</taxon>
        <taxon>eudicotyledons</taxon>
        <taxon>Gunneridae</taxon>
        <taxon>Pentapetalae</taxon>
        <taxon>rosids</taxon>
        <taxon>fabids</taxon>
        <taxon>Fabales</taxon>
        <taxon>Fabaceae</taxon>
        <taxon>Papilionoideae</taxon>
        <taxon>50 kb inversion clade</taxon>
        <taxon>NPAAA clade</taxon>
        <taxon>Hologalegina</taxon>
        <taxon>IRL clade</taxon>
        <taxon>Trifolieae</taxon>
        <taxon>Trifolium</taxon>
    </lineage>
</organism>
<accession>A0A392WBK8</accession>
<evidence type="ECO:0000259" key="2">
    <source>
        <dbReference type="PROSITE" id="PS50158"/>
    </source>
</evidence>
<comment type="caution">
    <text evidence="3">The sequence shown here is derived from an EMBL/GenBank/DDBJ whole genome shotgun (WGS) entry which is preliminary data.</text>
</comment>
<name>A0A392WBK8_9FABA</name>
<dbReference type="SUPFAM" id="SSF57756">
    <property type="entry name" value="Retrovirus zinc finger-like domains"/>
    <property type="match status" value="1"/>
</dbReference>
<evidence type="ECO:0000256" key="1">
    <source>
        <dbReference type="PROSITE-ProRule" id="PRU00047"/>
    </source>
</evidence>
<evidence type="ECO:0000313" key="4">
    <source>
        <dbReference type="Proteomes" id="UP000265520"/>
    </source>
</evidence>
<keyword evidence="1" id="KW-0863">Zinc-finger</keyword>
<dbReference type="Proteomes" id="UP000265520">
    <property type="component" value="Unassembled WGS sequence"/>
</dbReference>
<dbReference type="InterPro" id="IPR001878">
    <property type="entry name" value="Znf_CCHC"/>
</dbReference>
<dbReference type="InterPro" id="IPR036875">
    <property type="entry name" value="Znf_CCHC_sf"/>
</dbReference>
<proteinExistence type="predicted"/>
<protein>
    <recommendedName>
        <fullName evidence="2">CCHC-type domain-containing protein</fullName>
    </recommendedName>
</protein>
<dbReference type="PROSITE" id="PS50158">
    <property type="entry name" value="ZF_CCHC"/>
    <property type="match status" value="1"/>
</dbReference>
<keyword evidence="4" id="KW-1185">Reference proteome</keyword>
<dbReference type="SMART" id="SM00343">
    <property type="entry name" value="ZnF_C2HC"/>
    <property type="match status" value="1"/>
</dbReference>
<keyword evidence="1" id="KW-0862">Zinc</keyword>
<feature type="domain" description="CCHC-type" evidence="2">
    <location>
        <begin position="21"/>
        <end position="34"/>
    </location>
</feature>
<dbReference type="GO" id="GO:0003676">
    <property type="term" value="F:nucleic acid binding"/>
    <property type="evidence" value="ECO:0007669"/>
    <property type="project" value="InterPro"/>
</dbReference>
<dbReference type="Gene3D" id="4.10.60.10">
    <property type="entry name" value="Zinc finger, CCHC-type"/>
    <property type="match status" value="1"/>
</dbReference>
<keyword evidence="1" id="KW-0479">Metal-binding</keyword>
<evidence type="ECO:0000313" key="3">
    <source>
        <dbReference type="EMBL" id="MCI97606.1"/>
    </source>
</evidence>
<dbReference type="AlphaFoldDB" id="A0A392WBK8"/>
<reference evidence="3 4" key="1">
    <citation type="journal article" date="2018" name="Front. Plant Sci.">
        <title>Red Clover (Trifolium pratense) and Zigzag Clover (T. medium) - A Picture of Genomic Similarities and Differences.</title>
        <authorList>
            <person name="Dluhosova J."/>
            <person name="Istvanek J."/>
            <person name="Nedelnik J."/>
            <person name="Repkova J."/>
        </authorList>
    </citation>
    <scope>NUCLEOTIDE SEQUENCE [LARGE SCALE GENOMIC DNA]</scope>
    <source>
        <strain evidence="4">cv. 10/8</strain>
        <tissue evidence="3">Leaf</tissue>
    </source>
</reference>